<dbReference type="AlphaFoldDB" id="A0A3P8E7Q7"/>
<proteinExistence type="predicted"/>
<reference evidence="2 3" key="1">
    <citation type="submission" date="2018-11" db="EMBL/GenBank/DDBJ databases">
        <authorList>
            <consortium name="Pathogen Informatics"/>
        </authorList>
    </citation>
    <scope>NUCLEOTIDE SEQUENCE [LARGE SCALE GENOMIC DNA]</scope>
</reference>
<gene>
    <name evidence="2" type="ORF">HPBE_LOCUS15580</name>
</gene>
<keyword evidence="1" id="KW-1133">Transmembrane helix</keyword>
<evidence type="ECO:0000256" key="1">
    <source>
        <dbReference type="SAM" id="Phobius"/>
    </source>
</evidence>
<reference evidence="4" key="2">
    <citation type="submission" date="2019-09" db="UniProtKB">
        <authorList>
            <consortium name="WormBaseParasite"/>
        </authorList>
    </citation>
    <scope>IDENTIFICATION</scope>
</reference>
<evidence type="ECO:0000313" key="2">
    <source>
        <dbReference type="EMBL" id="VDP03226.1"/>
    </source>
</evidence>
<keyword evidence="1" id="KW-0812">Transmembrane</keyword>
<dbReference type="Proteomes" id="UP000050761">
    <property type="component" value="Unassembled WGS sequence"/>
</dbReference>
<feature type="transmembrane region" description="Helical" evidence="1">
    <location>
        <begin position="77"/>
        <end position="99"/>
    </location>
</feature>
<dbReference type="EMBL" id="UZAH01028928">
    <property type="protein sequence ID" value="VDP03226.1"/>
    <property type="molecule type" value="Genomic_DNA"/>
</dbReference>
<name>A0A3P8E7Q7_HELPZ</name>
<sequence>MLRTDAEMMQEAIIFFVDVVVVDGTVRRDGKRSVKVSVDGRSDTSLLEFCILLSLTRKAEPVVRSHVELGDNGDASIHVLMTFACPVVGKMMAGALIFFRNRRSENPLMVCHVETQGELKRQDKDTEFNTQAEFQPSAFLPRNNYITALYILFIHRKDQHAGTEYILTQFRQSSSTIAASFGNDSEPLLAAKPFRLPDFSVHPHLRVEKPNYPFEKCGLDAMGPFVYKTDQEESRKCWIPISTSFNGRAIVVDIVHNLSANSFLNSLRRFSHLRLSMTDSM</sequence>
<dbReference type="OrthoDB" id="8046937at2759"/>
<keyword evidence="3" id="KW-1185">Reference proteome</keyword>
<keyword evidence="1" id="KW-0472">Membrane</keyword>
<organism evidence="2">
    <name type="scientific">Heligmosomoides polygyrus</name>
    <name type="common">Parasitic roundworm</name>
    <dbReference type="NCBI Taxonomy" id="6339"/>
    <lineage>
        <taxon>Eukaryota</taxon>
        <taxon>Metazoa</taxon>
        <taxon>Ecdysozoa</taxon>
        <taxon>Nematoda</taxon>
        <taxon>Chromadorea</taxon>
        <taxon>Rhabditida</taxon>
        <taxon>Rhabditina</taxon>
        <taxon>Rhabditomorpha</taxon>
        <taxon>Strongyloidea</taxon>
        <taxon>Heligmosomidae</taxon>
        <taxon>Heligmosomoides</taxon>
    </lineage>
</organism>
<dbReference type="WBParaSite" id="HPBE_0001558101-mRNA-1">
    <property type="protein sequence ID" value="HPBE_0001558101-mRNA-1"/>
    <property type="gene ID" value="HPBE_0001558101"/>
</dbReference>
<evidence type="ECO:0000313" key="4">
    <source>
        <dbReference type="WBParaSite" id="HPBE_0001558101-mRNA-1"/>
    </source>
</evidence>
<evidence type="ECO:0000313" key="3">
    <source>
        <dbReference type="Proteomes" id="UP000050761"/>
    </source>
</evidence>
<accession>A0A3P8E7Q7</accession>
<protein>
    <submittedName>
        <fullName evidence="4">C2 tensin-type domain-containing protein</fullName>
    </submittedName>
</protein>